<dbReference type="Proteomes" id="UP000236743">
    <property type="component" value="Unassembled WGS sequence"/>
</dbReference>
<keyword evidence="2" id="KW-0012">Acyltransferase</keyword>
<feature type="domain" description="N-acetyltransferase" evidence="3">
    <location>
        <begin position="19"/>
        <end position="175"/>
    </location>
</feature>
<name>A0A1H6AZC2_9HYPH</name>
<dbReference type="GO" id="GO:0016747">
    <property type="term" value="F:acyltransferase activity, transferring groups other than amino-acyl groups"/>
    <property type="evidence" value="ECO:0007669"/>
    <property type="project" value="InterPro"/>
</dbReference>
<dbReference type="AlphaFoldDB" id="A0A1H6AZC2"/>
<dbReference type="PANTHER" id="PTHR43877:SF2">
    <property type="entry name" value="AMINOALKYLPHOSPHONATE N-ACETYLTRANSFERASE-RELATED"/>
    <property type="match status" value="1"/>
</dbReference>
<proteinExistence type="predicted"/>
<dbReference type="Pfam" id="PF00583">
    <property type="entry name" value="Acetyltransf_1"/>
    <property type="match status" value="1"/>
</dbReference>
<protein>
    <submittedName>
        <fullName evidence="4">Acetyltransferase (GNAT) family protein</fullName>
    </submittedName>
</protein>
<evidence type="ECO:0000313" key="5">
    <source>
        <dbReference type="Proteomes" id="UP000236743"/>
    </source>
</evidence>
<evidence type="ECO:0000256" key="1">
    <source>
        <dbReference type="ARBA" id="ARBA00022679"/>
    </source>
</evidence>
<sequence>MPALFVWGSFSYGVPAVTVSLRPMQAADRQAVLGLLLELTSHEGSLSPQRTTGPAAAADCLADDTEKAAEHGGAQIVVQQGDDVVGYLALRLGRTGPFVHEPLRDHVYIENIVVAAACRGTGIGQILLGEAERFARAAGCKVLHLSVLKDNELALNAYHRAGFETFAVEMAKVLE</sequence>
<dbReference type="PANTHER" id="PTHR43877">
    <property type="entry name" value="AMINOALKYLPHOSPHONATE N-ACETYLTRANSFERASE-RELATED-RELATED"/>
    <property type="match status" value="1"/>
</dbReference>
<dbReference type="CDD" id="cd04301">
    <property type="entry name" value="NAT_SF"/>
    <property type="match status" value="1"/>
</dbReference>
<dbReference type="SUPFAM" id="SSF55729">
    <property type="entry name" value="Acyl-CoA N-acyltransferases (Nat)"/>
    <property type="match status" value="1"/>
</dbReference>
<dbReference type="InterPro" id="IPR016181">
    <property type="entry name" value="Acyl_CoA_acyltransferase"/>
</dbReference>
<keyword evidence="5" id="KW-1185">Reference proteome</keyword>
<dbReference type="Gene3D" id="3.40.630.30">
    <property type="match status" value="1"/>
</dbReference>
<accession>A0A1H6AZC2</accession>
<gene>
    <name evidence="4" type="ORF">SAMN04488115_106247</name>
</gene>
<evidence type="ECO:0000256" key="2">
    <source>
        <dbReference type="ARBA" id="ARBA00023315"/>
    </source>
</evidence>
<evidence type="ECO:0000259" key="3">
    <source>
        <dbReference type="PROSITE" id="PS51186"/>
    </source>
</evidence>
<dbReference type="InterPro" id="IPR000182">
    <property type="entry name" value="GNAT_dom"/>
</dbReference>
<organism evidence="4 5">
    <name type="scientific">Bosea lathyri</name>
    <dbReference type="NCBI Taxonomy" id="1036778"/>
    <lineage>
        <taxon>Bacteria</taxon>
        <taxon>Pseudomonadati</taxon>
        <taxon>Pseudomonadota</taxon>
        <taxon>Alphaproteobacteria</taxon>
        <taxon>Hyphomicrobiales</taxon>
        <taxon>Boseaceae</taxon>
        <taxon>Bosea</taxon>
    </lineage>
</organism>
<keyword evidence="1 4" id="KW-0808">Transferase</keyword>
<reference evidence="4 5" key="1">
    <citation type="submission" date="2016-10" db="EMBL/GenBank/DDBJ databases">
        <authorList>
            <person name="de Groot N.N."/>
        </authorList>
    </citation>
    <scope>NUCLEOTIDE SEQUENCE [LARGE SCALE GENOMIC DNA]</scope>
    <source>
        <strain evidence="4 5">DSM 26656</strain>
    </source>
</reference>
<dbReference type="InterPro" id="IPR050832">
    <property type="entry name" value="Bact_Acetyltransf"/>
</dbReference>
<dbReference type="PROSITE" id="PS51186">
    <property type="entry name" value="GNAT"/>
    <property type="match status" value="1"/>
</dbReference>
<dbReference type="EMBL" id="FNUY01000006">
    <property type="protein sequence ID" value="SEG53670.1"/>
    <property type="molecule type" value="Genomic_DNA"/>
</dbReference>
<evidence type="ECO:0000313" key="4">
    <source>
        <dbReference type="EMBL" id="SEG53670.1"/>
    </source>
</evidence>